<dbReference type="Proteomes" id="UP000499080">
    <property type="component" value="Unassembled WGS sequence"/>
</dbReference>
<sequence length="107" mass="12234">MERRRNFIFDCLHYAKKLSTKRTVLWKFMRESREGHSTCLLRPLWLSGKVSALGPEGFQVGNPIPLKIRLGRGLLHIKSYIVAQTSSCWCSVEVWREGTSSGVVLDI</sequence>
<proteinExistence type="predicted"/>
<organism evidence="1 2">
    <name type="scientific">Araneus ventricosus</name>
    <name type="common">Orbweaver spider</name>
    <name type="synonym">Epeira ventricosa</name>
    <dbReference type="NCBI Taxonomy" id="182803"/>
    <lineage>
        <taxon>Eukaryota</taxon>
        <taxon>Metazoa</taxon>
        <taxon>Ecdysozoa</taxon>
        <taxon>Arthropoda</taxon>
        <taxon>Chelicerata</taxon>
        <taxon>Arachnida</taxon>
        <taxon>Araneae</taxon>
        <taxon>Araneomorphae</taxon>
        <taxon>Entelegynae</taxon>
        <taxon>Araneoidea</taxon>
        <taxon>Araneidae</taxon>
        <taxon>Araneus</taxon>
    </lineage>
</organism>
<gene>
    <name evidence="1" type="ORF">AVEN_227260_1</name>
</gene>
<dbReference type="AlphaFoldDB" id="A0A4Y2V319"/>
<accession>A0A4Y2V319</accession>
<evidence type="ECO:0000313" key="2">
    <source>
        <dbReference type="Proteomes" id="UP000499080"/>
    </source>
</evidence>
<comment type="caution">
    <text evidence="1">The sequence shown here is derived from an EMBL/GenBank/DDBJ whole genome shotgun (WGS) entry which is preliminary data.</text>
</comment>
<reference evidence="1 2" key="1">
    <citation type="journal article" date="2019" name="Sci. Rep.">
        <title>Orb-weaving spider Araneus ventricosus genome elucidates the spidroin gene catalogue.</title>
        <authorList>
            <person name="Kono N."/>
            <person name="Nakamura H."/>
            <person name="Ohtoshi R."/>
            <person name="Moran D.A.P."/>
            <person name="Shinohara A."/>
            <person name="Yoshida Y."/>
            <person name="Fujiwara M."/>
            <person name="Mori M."/>
            <person name="Tomita M."/>
            <person name="Arakawa K."/>
        </authorList>
    </citation>
    <scope>NUCLEOTIDE SEQUENCE [LARGE SCALE GENOMIC DNA]</scope>
</reference>
<keyword evidence="2" id="KW-1185">Reference proteome</keyword>
<protein>
    <submittedName>
        <fullName evidence="1">Uncharacterized protein</fullName>
    </submittedName>
</protein>
<evidence type="ECO:0000313" key="1">
    <source>
        <dbReference type="EMBL" id="GBO19615.1"/>
    </source>
</evidence>
<name>A0A4Y2V319_ARAVE</name>
<dbReference type="EMBL" id="BGPR01043079">
    <property type="protein sequence ID" value="GBO19615.1"/>
    <property type="molecule type" value="Genomic_DNA"/>
</dbReference>